<evidence type="ECO:0000313" key="2">
    <source>
        <dbReference type="EMBL" id="PKU61078.1"/>
    </source>
</evidence>
<dbReference type="AlphaFoldDB" id="A0A2I0VCD7"/>
<feature type="compositionally biased region" description="Basic residues" evidence="1">
    <location>
        <begin position="122"/>
        <end position="132"/>
    </location>
</feature>
<proteinExistence type="predicted"/>
<dbReference type="EMBL" id="KZ503841">
    <property type="protein sequence ID" value="PKU61078.1"/>
    <property type="molecule type" value="Genomic_DNA"/>
</dbReference>
<protein>
    <submittedName>
        <fullName evidence="2">Uncharacterized protein</fullName>
    </submittedName>
</protein>
<dbReference type="Proteomes" id="UP000233837">
    <property type="component" value="Unassembled WGS sequence"/>
</dbReference>
<feature type="compositionally biased region" description="Basic residues" evidence="1">
    <location>
        <begin position="17"/>
        <end position="26"/>
    </location>
</feature>
<feature type="region of interest" description="Disordered" evidence="1">
    <location>
        <begin position="1"/>
        <end position="73"/>
    </location>
</feature>
<reference evidence="2 3" key="2">
    <citation type="journal article" date="2017" name="Nature">
        <title>The Apostasia genome and the evolution of orchids.</title>
        <authorList>
            <person name="Zhang G.Q."/>
            <person name="Liu K.W."/>
            <person name="Li Z."/>
            <person name="Lohaus R."/>
            <person name="Hsiao Y.Y."/>
            <person name="Niu S.C."/>
            <person name="Wang J.Y."/>
            <person name="Lin Y.C."/>
            <person name="Xu Q."/>
            <person name="Chen L.J."/>
            <person name="Yoshida K."/>
            <person name="Fujiwara S."/>
            <person name="Wang Z.W."/>
            <person name="Zhang Y.Q."/>
            <person name="Mitsuda N."/>
            <person name="Wang M."/>
            <person name="Liu G.H."/>
            <person name="Pecoraro L."/>
            <person name="Huang H.X."/>
            <person name="Xiao X.J."/>
            <person name="Lin M."/>
            <person name="Wu X.Y."/>
            <person name="Wu W.L."/>
            <person name="Chen Y.Y."/>
            <person name="Chang S.B."/>
            <person name="Sakamoto S."/>
            <person name="Ohme-Takagi M."/>
            <person name="Yagi M."/>
            <person name="Zeng S.J."/>
            <person name="Shen C.Y."/>
            <person name="Yeh C.M."/>
            <person name="Luo Y.B."/>
            <person name="Tsai W.C."/>
            <person name="Van de Peer Y."/>
            <person name="Liu Z.J."/>
        </authorList>
    </citation>
    <scope>NUCLEOTIDE SEQUENCE [LARGE SCALE GENOMIC DNA]</scope>
    <source>
        <tissue evidence="2">The whole plant</tissue>
    </source>
</reference>
<keyword evidence="3" id="KW-1185">Reference proteome</keyword>
<gene>
    <name evidence="2" type="ORF">MA16_Dca020451</name>
</gene>
<evidence type="ECO:0000313" key="3">
    <source>
        <dbReference type="Proteomes" id="UP000233837"/>
    </source>
</evidence>
<reference evidence="2 3" key="1">
    <citation type="journal article" date="2016" name="Sci. Rep.">
        <title>The Dendrobium catenatum Lindl. genome sequence provides insights into polysaccharide synthase, floral development and adaptive evolution.</title>
        <authorList>
            <person name="Zhang G.Q."/>
            <person name="Xu Q."/>
            <person name="Bian C."/>
            <person name="Tsai W.C."/>
            <person name="Yeh C.M."/>
            <person name="Liu K.W."/>
            <person name="Yoshida K."/>
            <person name="Zhang L.S."/>
            <person name="Chang S.B."/>
            <person name="Chen F."/>
            <person name="Shi Y."/>
            <person name="Su Y.Y."/>
            <person name="Zhang Y.Q."/>
            <person name="Chen L.J."/>
            <person name="Yin Y."/>
            <person name="Lin M."/>
            <person name="Huang H."/>
            <person name="Deng H."/>
            <person name="Wang Z.W."/>
            <person name="Zhu S.L."/>
            <person name="Zhao X."/>
            <person name="Deng C."/>
            <person name="Niu S.C."/>
            <person name="Huang J."/>
            <person name="Wang M."/>
            <person name="Liu G.H."/>
            <person name="Yang H.J."/>
            <person name="Xiao X.J."/>
            <person name="Hsiao Y.Y."/>
            <person name="Wu W.L."/>
            <person name="Chen Y.Y."/>
            <person name="Mitsuda N."/>
            <person name="Ohme-Takagi M."/>
            <person name="Luo Y.B."/>
            <person name="Van de Peer Y."/>
            <person name="Liu Z.J."/>
        </authorList>
    </citation>
    <scope>NUCLEOTIDE SEQUENCE [LARGE SCALE GENOMIC DNA]</scope>
    <source>
        <tissue evidence="2">The whole plant</tissue>
    </source>
</reference>
<feature type="compositionally biased region" description="Polar residues" evidence="1">
    <location>
        <begin position="41"/>
        <end position="58"/>
    </location>
</feature>
<sequence length="138" mass="14452">MQAKTAASSVCSSSSFHKGKRGRPKKLVIATRGNGDLKSSIIKSPSNTTDSTFTTNKKVANPEIPNSKNEKPEIVSAAIAGEVALKDMAIPQQSSTPAAINEGAPGESSSDSIQPPWPPNLKGKKSPRKGKPNRAPFS</sequence>
<evidence type="ECO:0000256" key="1">
    <source>
        <dbReference type="SAM" id="MobiDB-lite"/>
    </source>
</evidence>
<feature type="region of interest" description="Disordered" evidence="1">
    <location>
        <begin position="88"/>
        <end position="138"/>
    </location>
</feature>
<organism evidence="2 3">
    <name type="scientific">Dendrobium catenatum</name>
    <dbReference type="NCBI Taxonomy" id="906689"/>
    <lineage>
        <taxon>Eukaryota</taxon>
        <taxon>Viridiplantae</taxon>
        <taxon>Streptophyta</taxon>
        <taxon>Embryophyta</taxon>
        <taxon>Tracheophyta</taxon>
        <taxon>Spermatophyta</taxon>
        <taxon>Magnoliopsida</taxon>
        <taxon>Liliopsida</taxon>
        <taxon>Asparagales</taxon>
        <taxon>Orchidaceae</taxon>
        <taxon>Epidendroideae</taxon>
        <taxon>Malaxideae</taxon>
        <taxon>Dendrobiinae</taxon>
        <taxon>Dendrobium</taxon>
    </lineage>
</organism>
<name>A0A2I0VCD7_9ASPA</name>
<accession>A0A2I0VCD7</accession>